<evidence type="ECO:0000256" key="1">
    <source>
        <dbReference type="ARBA" id="ARBA00004496"/>
    </source>
</evidence>
<keyword evidence="9 15" id="KW-0227">DNA damage</keyword>
<evidence type="ECO:0000256" key="5">
    <source>
        <dbReference type="ARBA" id="ARBA00022679"/>
    </source>
</evidence>
<comment type="subcellular location">
    <subcellularLocation>
        <location evidence="1 15">Cytoplasm</location>
    </subcellularLocation>
</comment>
<dbReference type="RefSeq" id="WP_068631336.1">
    <property type="nucleotide sequence ID" value="NZ_LSZQ01000068.1"/>
</dbReference>
<name>A0A139SHW5_9BACT</name>
<dbReference type="InterPro" id="IPR050116">
    <property type="entry name" value="DNA_polymerase-Y"/>
</dbReference>
<dbReference type="EC" id="2.7.7.7" evidence="15"/>
<evidence type="ECO:0000256" key="4">
    <source>
        <dbReference type="ARBA" id="ARBA00022490"/>
    </source>
</evidence>
<comment type="function">
    <text evidence="15">Poorly processive, error-prone DNA polymerase involved in untargeted mutagenesis. Copies undamaged DNA at stalled replication forks, which arise in vivo from mismatched or misaligned primer ends. These misaligned primers can be extended by PolIV. Exhibits no 3'-5' exonuclease (proofreading) activity. May be involved in translesional synthesis, in conjunction with the beta clamp from PolIII.</text>
</comment>
<evidence type="ECO:0000256" key="13">
    <source>
        <dbReference type="ARBA" id="ARBA00023204"/>
    </source>
</evidence>
<evidence type="ECO:0000313" key="17">
    <source>
        <dbReference type="EMBL" id="KXU34136.1"/>
    </source>
</evidence>
<dbReference type="GO" id="GO:0042276">
    <property type="term" value="P:error-prone translesion synthesis"/>
    <property type="evidence" value="ECO:0007669"/>
    <property type="project" value="TreeGrafter"/>
</dbReference>
<dbReference type="PROSITE" id="PS50173">
    <property type="entry name" value="UMUC"/>
    <property type="match status" value="1"/>
</dbReference>
<dbReference type="Gene3D" id="3.40.1170.60">
    <property type="match status" value="1"/>
</dbReference>
<comment type="similarity">
    <text evidence="2 15">Belongs to the DNA polymerase type-Y family.</text>
</comment>
<dbReference type="InterPro" id="IPR022880">
    <property type="entry name" value="DNApol_IV"/>
</dbReference>
<dbReference type="InterPro" id="IPR043502">
    <property type="entry name" value="DNA/RNA_pol_sf"/>
</dbReference>
<dbReference type="GO" id="GO:0009432">
    <property type="term" value="P:SOS response"/>
    <property type="evidence" value="ECO:0007669"/>
    <property type="project" value="TreeGrafter"/>
</dbReference>
<dbReference type="FunFam" id="3.40.1170.60:FF:000001">
    <property type="entry name" value="DNA polymerase IV"/>
    <property type="match status" value="1"/>
</dbReference>
<evidence type="ECO:0000313" key="18">
    <source>
        <dbReference type="Proteomes" id="UP000070058"/>
    </source>
</evidence>
<dbReference type="AlphaFoldDB" id="A0A139SHW5"/>
<keyword evidence="7 15" id="KW-0235">DNA replication</keyword>
<evidence type="ECO:0000256" key="15">
    <source>
        <dbReference type="HAMAP-Rule" id="MF_01113"/>
    </source>
</evidence>
<keyword evidence="10 15" id="KW-0460">Magnesium</keyword>
<feature type="site" description="Substrate discrimination" evidence="15">
    <location>
        <position position="13"/>
    </location>
</feature>
<dbReference type="Gene3D" id="3.30.1490.100">
    <property type="entry name" value="DNA polymerase, Y-family, little finger domain"/>
    <property type="match status" value="1"/>
</dbReference>
<dbReference type="Gene3D" id="3.30.70.270">
    <property type="match status" value="1"/>
</dbReference>
<dbReference type="EMBL" id="LSZQ01000068">
    <property type="protein sequence ID" value="KXU34136.1"/>
    <property type="molecule type" value="Genomic_DNA"/>
</dbReference>
<dbReference type="Gene3D" id="1.10.150.20">
    <property type="entry name" value="5' to 3' exonuclease, C-terminal subdomain"/>
    <property type="match status" value="1"/>
</dbReference>
<gene>
    <name evidence="15" type="primary">dinB</name>
    <name evidence="17" type="ORF">AXK11_08825</name>
</gene>
<dbReference type="SUPFAM" id="SSF100879">
    <property type="entry name" value="Lesion bypass DNA polymerase (Y-family), little finger domain"/>
    <property type="match status" value="1"/>
</dbReference>
<evidence type="ECO:0000259" key="16">
    <source>
        <dbReference type="PROSITE" id="PS50173"/>
    </source>
</evidence>
<dbReference type="GO" id="GO:0003887">
    <property type="term" value="F:DNA-directed DNA polymerase activity"/>
    <property type="evidence" value="ECO:0007669"/>
    <property type="project" value="UniProtKB-UniRule"/>
</dbReference>
<keyword evidence="6 15" id="KW-0548">Nucleotidyltransferase</keyword>
<comment type="caution">
    <text evidence="17">The sequence shown here is derived from an EMBL/GenBank/DDBJ whole genome shotgun (WGS) entry which is preliminary data.</text>
</comment>
<keyword evidence="11 15" id="KW-0239">DNA-directed DNA polymerase</keyword>
<evidence type="ECO:0000256" key="14">
    <source>
        <dbReference type="ARBA" id="ARBA00049244"/>
    </source>
</evidence>
<evidence type="ECO:0000256" key="7">
    <source>
        <dbReference type="ARBA" id="ARBA00022705"/>
    </source>
</evidence>
<keyword evidence="5 15" id="KW-0808">Transferase</keyword>
<dbReference type="CDD" id="cd03586">
    <property type="entry name" value="PolY_Pol_IV_kappa"/>
    <property type="match status" value="1"/>
</dbReference>
<dbReference type="Pfam" id="PF21999">
    <property type="entry name" value="IMS_HHH_1"/>
    <property type="match status" value="1"/>
</dbReference>
<dbReference type="STRING" id="1548207.AXK11_08825"/>
<proteinExistence type="inferred from homology"/>
<dbReference type="PANTHER" id="PTHR11076">
    <property type="entry name" value="DNA REPAIR POLYMERASE UMUC / TRANSFERASE FAMILY MEMBER"/>
    <property type="match status" value="1"/>
</dbReference>
<comment type="cofactor">
    <cofactor evidence="15">
        <name>Mg(2+)</name>
        <dbReference type="ChEBI" id="CHEBI:18420"/>
    </cofactor>
    <text evidence="15">Binds 2 magnesium ions per subunit.</text>
</comment>
<evidence type="ECO:0000256" key="8">
    <source>
        <dbReference type="ARBA" id="ARBA00022723"/>
    </source>
</evidence>
<keyword evidence="4 15" id="KW-0963">Cytoplasm</keyword>
<feature type="binding site" evidence="15">
    <location>
        <position position="102"/>
    </location>
    <ligand>
        <name>Mg(2+)</name>
        <dbReference type="ChEBI" id="CHEBI:18420"/>
    </ligand>
</feature>
<dbReference type="Proteomes" id="UP000070058">
    <property type="component" value="Unassembled WGS sequence"/>
</dbReference>
<dbReference type="InterPro" id="IPR017961">
    <property type="entry name" value="DNA_pol_Y-fam_little_finger"/>
</dbReference>
<dbReference type="InterPro" id="IPR036775">
    <property type="entry name" value="DNA_pol_Y-fam_lit_finger_sf"/>
</dbReference>
<evidence type="ECO:0000256" key="12">
    <source>
        <dbReference type="ARBA" id="ARBA00023125"/>
    </source>
</evidence>
<keyword evidence="8 15" id="KW-0479">Metal-binding</keyword>
<dbReference type="GO" id="GO:0003684">
    <property type="term" value="F:damaged DNA binding"/>
    <property type="evidence" value="ECO:0007669"/>
    <property type="project" value="InterPro"/>
</dbReference>
<sequence length="352" mass="39032">MRKILHVDMDAFFASVEQRDTPSLRGRPVVVAKRGARSVVCAASYEARQYGIHSAMPALRAERLCPDAIFVPPDFPRYEAVSRQVRAIFLAHTDLVEPLSLDEAYLDVTAPRIPLPSATATAKAIRAHIREATGLTASAGVAPNKFIAKIASDWNKPDGLCVVRPAQVDAFLISLPVARLPGVGKVTQQQLARLRVSTVGELRCLPLDLLLREFGRFGLSLYRCARGVDERPVEPEQPVRSLSSEDTFPEDLPLCELPPLIRRLAERTWESRLKTDRSPRTVVLKLKTAQFRILTRSRTPETPPHSLGAFTRVALGLLERVNLPADTRYRLAGVGLAGFCEKKEDAQTSIWF</sequence>
<dbReference type="NCBIfam" id="NF002677">
    <property type="entry name" value="PRK02406.1"/>
    <property type="match status" value="1"/>
</dbReference>
<keyword evidence="12 15" id="KW-0238">DNA-binding</keyword>
<dbReference type="OrthoDB" id="9808813at2"/>
<dbReference type="GO" id="GO:0005829">
    <property type="term" value="C:cytosol"/>
    <property type="evidence" value="ECO:0007669"/>
    <property type="project" value="TreeGrafter"/>
</dbReference>
<evidence type="ECO:0000256" key="2">
    <source>
        <dbReference type="ARBA" id="ARBA00010945"/>
    </source>
</evidence>
<keyword evidence="3 15" id="KW-0515">Mutator protein</keyword>
<dbReference type="GO" id="GO:0006261">
    <property type="term" value="P:DNA-templated DNA replication"/>
    <property type="evidence" value="ECO:0007669"/>
    <property type="project" value="UniProtKB-UniRule"/>
</dbReference>
<dbReference type="Pfam" id="PF11799">
    <property type="entry name" value="IMS_C"/>
    <property type="match status" value="1"/>
</dbReference>
<keyword evidence="13 15" id="KW-0234">DNA repair</keyword>
<comment type="subunit">
    <text evidence="15">Monomer.</text>
</comment>
<dbReference type="HAMAP" id="MF_01113">
    <property type="entry name" value="DNApol_IV"/>
    <property type="match status" value="1"/>
</dbReference>
<dbReference type="PANTHER" id="PTHR11076:SF33">
    <property type="entry name" value="DNA POLYMERASE KAPPA"/>
    <property type="match status" value="1"/>
</dbReference>
<feature type="domain" description="UmuC" evidence="16">
    <location>
        <begin position="4"/>
        <end position="184"/>
    </location>
</feature>
<evidence type="ECO:0000256" key="10">
    <source>
        <dbReference type="ARBA" id="ARBA00022842"/>
    </source>
</evidence>
<accession>A0A139SHW5</accession>
<feature type="active site" evidence="15">
    <location>
        <position position="103"/>
    </location>
</feature>
<evidence type="ECO:0000256" key="9">
    <source>
        <dbReference type="ARBA" id="ARBA00022763"/>
    </source>
</evidence>
<protein>
    <recommendedName>
        <fullName evidence="15">DNA polymerase IV</fullName>
        <shortName evidence="15">Pol IV</shortName>
        <ecNumber evidence="15">2.7.7.7</ecNumber>
    </recommendedName>
</protein>
<dbReference type="InterPro" id="IPR001126">
    <property type="entry name" value="UmuC"/>
</dbReference>
<dbReference type="Pfam" id="PF00817">
    <property type="entry name" value="IMS"/>
    <property type="match status" value="1"/>
</dbReference>
<evidence type="ECO:0000256" key="11">
    <source>
        <dbReference type="ARBA" id="ARBA00022932"/>
    </source>
</evidence>
<reference evidence="18" key="1">
    <citation type="submission" date="2016-02" db="EMBL/GenBank/DDBJ databases">
        <authorList>
            <person name="Sanders J.G."/>
            <person name="Lin J.Y."/>
            <person name="Wertz J.T."/>
            <person name="Russell J.A."/>
            <person name="Moreau C.S."/>
            <person name="Powell S."/>
        </authorList>
    </citation>
    <scope>NUCLEOTIDE SEQUENCE [LARGE SCALE GENOMIC DNA]</scope>
    <source>
        <strain evidence="18">CAG34</strain>
    </source>
</reference>
<dbReference type="InterPro" id="IPR043128">
    <property type="entry name" value="Rev_trsase/Diguanyl_cyclase"/>
</dbReference>
<dbReference type="GO" id="GO:0000287">
    <property type="term" value="F:magnesium ion binding"/>
    <property type="evidence" value="ECO:0007669"/>
    <property type="project" value="UniProtKB-UniRule"/>
</dbReference>
<dbReference type="GO" id="GO:0006281">
    <property type="term" value="P:DNA repair"/>
    <property type="evidence" value="ECO:0007669"/>
    <property type="project" value="UniProtKB-UniRule"/>
</dbReference>
<comment type="catalytic activity">
    <reaction evidence="14 15">
        <text>DNA(n) + a 2'-deoxyribonucleoside 5'-triphosphate = DNA(n+1) + diphosphate</text>
        <dbReference type="Rhea" id="RHEA:22508"/>
        <dbReference type="Rhea" id="RHEA-COMP:17339"/>
        <dbReference type="Rhea" id="RHEA-COMP:17340"/>
        <dbReference type="ChEBI" id="CHEBI:33019"/>
        <dbReference type="ChEBI" id="CHEBI:61560"/>
        <dbReference type="ChEBI" id="CHEBI:173112"/>
        <dbReference type="EC" id="2.7.7.7"/>
    </reaction>
</comment>
<dbReference type="SUPFAM" id="SSF56672">
    <property type="entry name" value="DNA/RNA polymerases"/>
    <property type="match status" value="1"/>
</dbReference>
<dbReference type="InterPro" id="IPR053848">
    <property type="entry name" value="IMS_HHH_1"/>
</dbReference>
<evidence type="ECO:0000256" key="3">
    <source>
        <dbReference type="ARBA" id="ARBA00022457"/>
    </source>
</evidence>
<evidence type="ECO:0000256" key="6">
    <source>
        <dbReference type="ARBA" id="ARBA00022695"/>
    </source>
</evidence>
<keyword evidence="18" id="KW-1185">Reference proteome</keyword>
<feature type="binding site" evidence="15">
    <location>
        <position position="8"/>
    </location>
    <ligand>
        <name>Mg(2+)</name>
        <dbReference type="ChEBI" id="CHEBI:18420"/>
    </ligand>
</feature>
<organism evidence="17 18">
    <name type="scientific">Cephaloticoccus primus</name>
    <dbReference type="NCBI Taxonomy" id="1548207"/>
    <lineage>
        <taxon>Bacteria</taxon>
        <taxon>Pseudomonadati</taxon>
        <taxon>Verrucomicrobiota</taxon>
        <taxon>Opitutia</taxon>
        <taxon>Opitutales</taxon>
        <taxon>Opitutaceae</taxon>
        <taxon>Cephaloticoccus</taxon>
    </lineage>
</organism>